<dbReference type="InterPro" id="IPR017437">
    <property type="entry name" value="ATP-NAD_kinase_PpnK-typ_C"/>
</dbReference>
<keyword evidence="6" id="KW-0547">Nucleotide-binding</keyword>
<feature type="binding site" evidence="6">
    <location>
        <begin position="154"/>
        <end position="155"/>
    </location>
    <ligand>
        <name>NAD(+)</name>
        <dbReference type="ChEBI" id="CHEBI:57540"/>
    </ligand>
</feature>
<feature type="binding site" evidence="6">
    <location>
        <position position="258"/>
    </location>
    <ligand>
        <name>NAD(+)</name>
        <dbReference type="ChEBI" id="CHEBI:57540"/>
    </ligand>
</feature>
<evidence type="ECO:0000256" key="4">
    <source>
        <dbReference type="ARBA" id="ARBA00023027"/>
    </source>
</evidence>
<comment type="catalytic activity">
    <reaction evidence="5 6">
        <text>NAD(+) + ATP = ADP + NADP(+) + H(+)</text>
        <dbReference type="Rhea" id="RHEA:18629"/>
        <dbReference type="ChEBI" id="CHEBI:15378"/>
        <dbReference type="ChEBI" id="CHEBI:30616"/>
        <dbReference type="ChEBI" id="CHEBI:57540"/>
        <dbReference type="ChEBI" id="CHEBI:58349"/>
        <dbReference type="ChEBI" id="CHEBI:456216"/>
        <dbReference type="EC" id="2.7.1.23"/>
    </reaction>
</comment>
<dbReference type="PANTHER" id="PTHR20275">
    <property type="entry name" value="NAD KINASE"/>
    <property type="match status" value="1"/>
</dbReference>
<keyword evidence="1 6" id="KW-0808">Transferase</keyword>
<dbReference type="GO" id="GO:0051287">
    <property type="term" value="F:NAD binding"/>
    <property type="evidence" value="ECO:0007669"/>
    <property type="project" value="UniProtKB-ARBA"/>
</dbReference>
<gene>
    <name evidence="6" type="primary">nadK</name>
</gene>
<dbReference type="Pfam" id="PF20143">
    <property type="entry name" value="NAD_kinase_C"/>
    <property type="match status" value="1"/>
</dbReference>
<sequence length="378" mass="40915">MDDSFSALHCVQHQERPLRAHSSRTILCIYTVSCDAGVRRDSLGRFATEFTTETLMPVDTHAEQRAEQPAATLPAPGERFNLGAKTIALVVRQNTDGIAEPVKSIVDFLQVLGHTVVFEAETAAHLNLAFPGVRAMSPAEIGAAADCAIVMGGDGTMLGIARQLAPFDVPLIGINQGRLGFMTDIPLERMLPVLAQILGGRFKAERRTLLEGSVLRDGESIHVGMAVNDVVVSRGAGAGMAELRVEVDGHFMYNQRSDGLIISTPTGSTAYSLSAGGPLLHPTLGGIVLVPIAPHALSNRPIVLPDSSQIVVEIVRGRDISVNFDMQTFASLVQQDRILIRRSPHTITFLHPEGWSYYNTLREKLHWNEYPSGEGKLS</sequence>
<dbReference type="EMBL" id="EF063590">
    <property type="protein sequence ID" value="ABK64049.1"/>
    <property type="molecule type" value="Genomic_DNA"/>
</dbReference>
<dbReference type="NCBIfam" id="NF002561">
    <property type="entry name" value="PRK02155.1"/>
    <property type="match status" value="1"/>
</dbReference>
<feature type="binding site" evidence="6">
    <location>
        <begin position="269"/>
        <end position="274"/>
    </location>
    <ligand>
        <name>NAD(+)</name>
        <dbReference type="ChEBI" id="CHEBI:57540"/>
    </ligand>
</feature>
<dbReference type="InterPro" id="IPR016064">
    <property type="entry name" value="NAD/diacylglycerol_kinase_sf"/>
</dbReference>
<dbReference type="InterPro" id="IPR017438">
    <property type="entry name" value="ATP-NAD_kinase_N"/>
</dbReference>
<comment type="function">
    <text evidence="6">Involved in the regulation of the intracellular balance of NAD and NADP, and is a key enzyme in the biosynthesis of NADP. Catalyzes specifically the phosphorylation on 2'-hydroxyl of the adenosine moiety of NAD to yield NADP.</text>
</comment>
<keyword evidence="2 6" id="KW-0418">Kinase</keyword>
<dbReference type="SUPFAM" id="SSF111331">
    <property type="entry name" value="NAD kinase/diacylglycerol kinase-like"/>
    <property type="match status" value="1"/>
</dbReference>
<comment type="cofactor">
    <cofactor evidence="6">
        <name>a divalent metal cation</name>
        <dbReference type="ChEBI" id="CHEBI:60240"/>
    </cofactor>
</comment>
<dbReference type="GO" id="GO:0005737">
    <property type="term" value="C:cytoplasm"/>
    <property type="evidence" value="ECO:0007669"/>
    <property type="project" value="UniProtKB-SubCell"/>
</dbReference>
<evidence type="ECO:0000256" key="2">
    <source>
        <dbReference type="ARBA" id="ARBA00022777"/>
    </source>
</evidence>
<evidence type="ECO:0000256" key="6">
    <source>
        <dbReference type="HAMAP-Rule" id="MF_00361"/>
    </source>
</evidence>
<dbReference type="Gene3D" id="2.60.200.30">
    <property type="entry name" value="Probable inorganic polyphosphate/atp-NAD kinase, domain 2"/>
    <property type="match status" value="1"/>
</dbReference>
<evidence type="ECO:0000313" key="7">
    <source>
        <dbReference type="EMBL" id="ABK64049.1"/>
    </source>
</evidence>
<dbReference type="PANTHER" id="PTHR20275:SF0">
    <property type="entry name" value="NAD KINASE"/>
    <property type="match status" value="1"/>
</dbReference>
<comment type="caution">
    <text evidence="6">Lacks conserved residue(s) required for the propagation of feature annotation.</text>
</comment>
<reference evidence="7" key="1">
    <citation type="journal article" date="2010" name="DNA Cell Biol.">
        <title>Psychrotrophic strain of Janthinobacterium lividum from a cold Alaskan soil produces prodigiosin.</title>
        <authorList>
            <person name="Schloss P.D."/>
            <person name="Allen H.K."/>
            <person name="Klimowicz A.K."/>
            <person name="Mlot C."/>
            <person name="Gross J."/>
            <person name="Savengsuksa S."/>
            <person name="McEllin J."/>
            <person name="Clardy J."/>
            <person name="Ruess R.W."/>
            <person name="Handelsman J."/>
        </authorList>
    </citation>
    <scope>NUCLEOTIDE SEQUENCE</scope>
    <source>
        <strain evidence="7">BR01</strain>
    </source>
</reference>
<keyword evidence="6" id="KW-0963">Cytoplasm</keyword>
<feature type="binding site" evidence="6">
    <location>
        <position position="293"/>
    </location>
    <ligand>
        <name>NAD(+)</name>
        <dbReference type="ChEBI" id="CHEBI:57540"/>
    </ligand>
</feature>
<accession>A0SZ15</accession>
<comment type="subcellular location">
    <subcellularLocation>
        <location evidence="6">Cytoplasm</location>
    </subcellularLocation>
</comment>
<comment type="similarity">
    <text evidence="6">Belongs to the NAD kinase family.</text>
</comment>
<dbReference type="Pfam" id="PF01513">
    <property type="entry name" value="NAD_kinase"/>
    <property type="match status" value="1"/>
</dbReference>
<dbReference type="InterPro" id="IPR002504">
    <property type="entry name" value="NADK"/>
</dbReference>
<evidence type="ECO:0000256" key="1">
    <source>
        <dbReference type="ARBA" id="ARBA00022679"/>
    </source>
</evidence>
<proteinExistence type="inferred from homology"/>
<dbReference type="HAMAP" id="MF_00361">
    <property type="entry name" value="NAD_kinase"/>
    <property type="match status" value="1"/>
</dbReference>
<dbReference type="EC" id="2.7.1.23" evidence="6"/>
<dbReference type="GO" id="GO:0006741">
    <property type="term" value="P:NADP+ biosynthetic process"/>
    <property type="evidence" value="ECO:0007669"/>
    <property type="project" value="UniProtKB-UniRule"/>
</dbReference>
<dbReference type="GO" id="GO:0003951">
    <property type="term" value="F:NAD+ kinase activity"/>
    <property type="evidence" value="ECO:0007669"/>
    <property type="project" value="UniProtKB-UniRule"/>
</dbReference>
<organism evidence="7">
    <name type="scientific">Janthinobacterium lividum</name>
    <dbReference type="NCBI Taxonomy" id="29581"/>
    <lineage>
        <taxon>Bacteria</taxon>
        <taxon>Pseudomonadati</taxon>
        <taxon>Pseudomonadota</taxon>
        <taxon>Betaproteobacteria</taxon>
        <taxon>Burkholderiales</taxon>
        <taxon>Oxalobacteraceae</taxon>
        <taxon>Janthinobacterium</taxon>
    </lineage>
</organism>
<dbReference type="GO" id="GO:0019674">
    <property type="term" value="P:NAD+ metabolic process"/>
    <property type="evidence" value="ECO:0007669"/>
    <property type="project" value="InterPro"/>
</dbReference>
<name>A0SZ15_9BURK</name>
<feature type="binding site" evidence="6">
    <location>
        <position position="327"/>
    </location>
    <ligand>
        <name>NAD(+)</name>
        <dbReference type="ChEBI" id="CHEBI:57540"/>
    </ligand>
</feature>
<keyword evidence="4 6" id="KW-0520">NAD</keyword>
<evidence type="ECO:0000256" key="3">
    <source>
        <dbReference type="ARBA" id="ARBA00022857"/>
    </source>
</evidence>
<dbReference type="AlphaFoldDB" id="A0SZ15"/>
<evidence type="ECO:0000256" key="5">
    <source>
        <dbReference type="ARBA" id="ARBA00047925"/>
    </source>
</evidence>
<dbReference type="Gene3D" id="3.40.50.10330">
    <property type="entry name" value="Probable inorganic polyphosphate/atp-NAD kinase, domain 1"/>
    <property type="match status" value="1"/>
</dbReference>
<protein>
    <recommendedName>
        <fullName evidence="6">NAD kinase</fullName>
        <ecNumber evidence="6">2.7.1.23</ecNumber>
    </recommendedName>
    <alternativeName>
        <fullName evidence="6">ATP-dependent NAD kinase</fullName>
    </alternativeName>
</protein>
<feature type="binding site" evidence="6">
    <location>
        <position position="256"/>
    </location>
    <ligand>
        <name>NAD(+)</name>
        <dbReference type="ChEBI" id="CHEBI:57540"/>
    </ligand>
</feature>
<feature type="active site" description="Proton acceptor" evidence="6">
    <location>
        <position position="154"/>
    </location>
</feature>
<dbReference type="GO" id="GO:0005524">
    <property type="term" value="F:ATP binding"/>
    <property type="evidence" value="ECO:0007669"/>
    <property type="project" value="UniProtKB-KW"/>
</dbReference>
<keyword evidence="6" id="KW-0067">ATP-binding</keyword>
<feature type="binding site" evidence="6">
    <location>
        <begin position="228"/>
        <end position="229"/>
    </location>
    <ligand>
        <name>NAD(+)</name>
        <dbReference type="ChEBI" id="CHEBI:57540"/>
    </ligand>
</feature>
<keyword evidence="3 6" id="KW-0521">NADP</keyword>
<dbReference type="GO" id="GO:0046872">
    <property type="term" value="F:metal ion binding"/>
    <property type="evidence" value="ECO:0007669"/>
    <property type="project" value="UniProtKB-UniRule"/>
</dbReference>